<feature type="domain" description="Cadherin" evidence="20">
    <location>
        <begin position="2086"/>
        <end position="2186"/>
    </location>
</feature>
<dbReference type="SUPFAM" id="SSF57196">
    <property type="entry name" value="EGF/Laminin"/>
    <property type="match status" value="2"/>
</dbReference>
<feature type="domain" description="Cadherin" evidence="20">
    <location>
        <begin position="2187"/>
        <end position="2287"/>
    </location>
</feature>
<evidence type="ECO:0000259" key="20">
    <source>
        <dbReference type="PROSITE" id="PS50268"/>
    </source>
</evidence>
<dbReference type="Proteomes" id="UP000694395">
    <property type="component" value="Chromosome 31"/>
</dbReference>
<dbReference type="Pfam" id="PF00008">
    <property type="entry name" value="EGF"/>
    <property type="match status" value="2"/>
</dbReference>
<dbReference type="PROSITE" id="PS50025">
    <property type="entry name" value="LAM_G_DOMAIN"/>
    <property type="match status" value="1"/>
</dbReference>
<dbReference type="GO" id="GO:0009653">
    <property type="term" value="P:anatomical structure morphogenesis"/>
    <property type="evidence" value="ECO:0007669"/>
    <property type="project" value="UniProtKB-ARBA"/>
</dbReference>
<feature type="domain" description="Cadherin" evidence="20">
    <location>
        <begin position="731"/>
        <end position="835"/>
    </location>
</feature>
<dbReference type="InterPro" id="IPR002126">
    <property type="entry name" value="Cadherin-like_dom"/>
</dbReference>
<dbReference type="FunFam" id="2.60.40.60:FF:000033">
    <property type="entry name" value="FAT atypical cadherin 1"/>
    <property type="match status" value="2"/>
</dbReference>
<evidence type="ECO:0000256" key="4">
    <source>
        <dbReference type="ARBA" id="ARBA00022692"/>
    </source>
</evidence>
<dbReference type="FunFam" id="2.60.40.60:FF:000215">
    <property type="entry name" value="FAT atypical cadherin 2"/>
    <property type="match status" value="1"/>
</dbReference>
<keyword evidence="12" id="KW-0325">Glycoprotein</keyword>
<dbReference type="OrthoDB" id="6252479at2759"/>
<dbReference type="SMART" id="SM00282">
    <property type="entry name" value="LamG"/>
    <property type="match status" value="1"/>
</dbReference>
<evidence type="ECO:0000259" key="19">
    <source>
        <dbReference type="PROSITE" id="PS50026"/>
    </source>
</evidence>
<feature type="domain" description="EGF-like" evidence="19">
    <location>
        <begin position="4039"/>
        <end position="4075"/>
    </location>
</feature>
<evidence type="ECO:0000256" key="12">
    <source>
        <dbReference type="ARBA" id="ARBA00023180"/>
    </source>
</evidence>
<feature type="domain" description="Cadherin" evidence="20">
    <location>
        <begin position="1675"/>
        <end position="1772"/>
    </location>
</feature>
<evidence type="ECO:0000256" key="3">
    <source>
        <dbReference type="ARBA" id="ARBA00022536"/>
    </source>
</evidence>
<dbReference type="PANTHER" id="PTHR24027:SF438">
    <property type="entry name" value="CADHERIN 23"/>
    <property type="match status" value="1"/>
</dbReference>
<keyword evidence="5 17" id="KW-0732">Signal</keyword>
<dbReference type="FunFam" id="2.60.40.60:FF:000051">
    <property type="entry name" value="FAT atypical cadherin 1"/>
    <property type="match status" value="1"/>
</dbReference>
<dbReference type="Pfam" id="PF02210">
    <property type="entry name" value="Laminin_G_2"/>
    <property type="match status" value="1"/>
</dbReference>
<keyword evidence="8" id="KW-0130">Cell adhesion</keyword>
<dbReference type="PRINTS" id="PR00205">
    <property type="entry name" value="CADHERIN"/>
</dbReference>
<feature type="domain" description="Cadherin" evidence="20">
    <location>
        <begin position="2708"/>
        <end position="2813"/>
    </location>
</feature>
<feature type="domain" description="Cadherin" evidence="20">
    <location>
        <begin position="476"/>
        <end position="581"/>
    </location>
</feature>
<feature type="domain" description="Cadherin" evidence="20">
    <location>
        <begin position="1280"/>
        <end position="1371"/>
    </location>
</feature>
<keyword evidence="7 13" id="KW-0106">Calcium</keyword>
<dbReference type="FunFam" id="2.60.40.60:FF:000021">
    <property type="entry name" value="FAT atypical cadherin 1"/>
    <property type="match status" value="2"/>
</dbReference>
<feature type="domain" description="Cadherin" evidence="20">
    <location>
        <begin position="3129"/>
        <end position="3233"/>
    </location>
</feature>
<dbReference type="Gene3D" id="2.10.25.10">
    <property type="entry name" value="Laminin"/>
    <property type="match status" value="2"/>
</dbReference>
<dbReference type="FunFam" id="2.60.40.60:FF:000071">
    <property type="entry name" value="FAT atypical cadherin 1"/>
    <property type="match status" value="1"/>
</dbReference>
<evidence type="ECO:0000256" key="7">
    <source>
        <dbReference type="ARBA" id="ARBA00022837"/>
    </source>
</evidence>
<feature type="domain" description="Laminin G" evidence="18">
    <location>
        <begin position="3801"/>
        <end position="3995"/>
    </location>
</feature>
<dbReference type="FunFam" id="2.60.40.60:FF:000066">
    <property type="entry name" value="FAT atypical cadherin 1"/>
    <property type="match status" value="1"/>
</dbReference>
<feature type="domain" description="Cadherin" evidence="20">
    <location>
        <begin position="1153"/>
        <end position="1256"/>
    </location>
</feature>
<dbReference type="InterPro" id="IPR001791">
    <property type="entry name" value="Laminin_G"/>
</dbReference>
<dbReference type="SMART" id="SM00112">
    <property type="entry name" value="CA"/>
    <property type="match status" value="32"/>
</dbReference>
<dbReference type="FunFam" id="2.60.40.60:FF:000052">
    <property type="entry name" value="FAT atypical cadherin 1"/>
    <property type="match status" value="1"/>
</dbReference>
<evidence type="ECO:0000256" key="1">
    <source>
        <dbReference type="ARBA" id="ARBA00004162"/>
    </source>
</evidence>
<evidence type="ECO:0000256" key="2">
    <source>
        <dbReference type="ARBA" id="ARBA00022475"/>
    </source>
</evidence>
<feature type="domain" description="Cadherin" evidence="20">
    <location>
        <begin position="1905"/>
        <end position="1983"/>
    </location>
</feature>
<dbReference type="GO" id="GO:0005509">
    <property type="term" value="F:calcium ion binding"/>
    <property type="evidence" value="ECO:0007669"/>
    <property type="project" value="UniProtKB-UniRule"/>
</dbReference>
<feature type="domain" description="Cadherin" evidence="20">
    <location>
        <begin position="1773"/>
        <end position="1886"/>
    </location>
</feature>
<feature type="domain" description="Cadherin" evidence="20">
    <location>
        <begin position="836"/>
        <end position="940"/>
    </location>
</feature>
<keyword evidence="10 16" id="KW-0472">Membrane</keyword>
<organism evidence="21 22">
    <name type="scientific">Oncorhynchus mykiss</name>
    <name type="common">Rainbow trout</name>
    <name type="synonym">Salmo gairdneri</name>
    <dbReference type="NCBI Taxonomy" id="8022"/>
    <lineage>
        <taxon>Eukaryota</taxon>
        <taxon>Metazoa</taxon>
        <taxon>Chordata</taxon>
        <taxon>Craniata</taxon>
        <taxon>Vertebrata</taxon>
        <taxon>Euteleostomi</taxon>
        <taxon>Actinopterygii</taxon>
        <taxon>Neopterygii</taxon>
        <taxon>Teleostei</taxon>
        <taxon>Protacanthopterygii</taxon>
        <taxon>Salmoniformes</taxon>
        <taxon>Salmonidae</taxon>
        <taxon>Salmoninae</taxon>
        <taxon>Oncorhynchus</taxon>
    </lineage>
</organism>
<reference evidence="21" key="1">
    <citation type="submission" date="2020-07" db="EMBL/GenBank/DDBJ databases">
        <title>A long reads based de novo assembly of the rainbow trout Arlee double haploid line genome.</title>
        <authorList>
            <person name="Gao G."/>
            <person name="Palti Y."/>
        </authorList>
    </citation>
    <scope>NUCLEOTIDE SEQUENCE [LARGE SCALE GENOMIC DNA]</scope>
</reference>
<evidence type="ECO:0000256" key="15">
    <source>
        <dbReference type="SAM" id="MobiDB-lite"/>
    </source>
</evidence>
<dbReference type="CDD" id="cd00110">
    <property type="entry name" value="LamG"/>
    <property type="match status" value="1"/>
</dbReference>
<dbReference type="CDD" id="cd00054">
    <property type="entry name" value="EGF_CA"/>
    <property type="match status" value="2"/>
</dbReference>
<dbReference type="GeneID" id="110504535"/>
<accession>A0A8C7T9U6</accession>
<dbReference type="SMART" id="SM00179">
    <property type="entry name" value="EGF_CA"/>
    <property type="match status" value="2"/>
</dbReference>
<keyword evidence="4 16" id="KW-0812">Transmembrane</keyword>
<dbReference type="RefSeq" id="XP_036825455.1">
    <property type="nucleotide sequence ID" value="XM_036969560.1"/>
</dbReference>
<feature type="domain" description="Cadherin" evidence="20">
    <location>
        <begin position="2288"/>
        <end position="2394"/>
    </location>
</feature>
<evidence type="ECO:0000256" key="14">
    <source>
        <dbReference type="PROSITE-ProRule" id="PRU00076"/>
    </source>
</evidence>
<feature type="domain" description="Cadherin" evidence="20">
    <location>
        <begin position="3027"/>
        <end position="3128"/>
    </location>
</feature>
<keyword evidence="22" id="KW-1185">Reference proteome</keyword>
<dbReference type="SMART" id="SM00181">
    <property type="entry name" value="EGF"/>
    <property type="match status" value="2"/>
</dbReference>
<dbReference type="PANTHER" id="PTHR24027">
    <property type="entry name" value="CADHERIN-23"/>
    <property type="match status" value="1"/>
</dbReference>
<dbReference type="FunFam" id="2.60.40.60:FF:000015">
    <property type="entry name" value="FAT atypical cadherin 1"/>
    <property type="match status" value="1"/>
</dbReference>
<dbReference type="SUPFAM" id="SSF49899">
    <property type="entry name" value="Concanavalin A-like lectins/glucanases"/>
    <property type="match status" value="1"/>
</dbReference>
<feature type="region of interest" description="Disordered" evidence="15">
    <location>
        <begin position="4387"/>
        <end position="4406"/>
    </location>
</feature>
<gene>
    <name evidence="21" type="primary">LOC110504535</name>
</gene>
<feature type="domain" description="Cadherin" evidence="20">
    <location>
        <begin position="941"/>
        <end position="1047"/>
    </location>
</feature>
<dbReference type="InterPro" id="IPR013320">
    <property type="entry name" value="ConA-like_dom_sf"/>
</dbReference>
<feature type="domain" description="Cadherin" evidence="20">
    <location>
        <begin position="1984"/>
        <end position="2085"/>
    </location>
</feature>
<dbReference type="InterPro" id="IPR001881">
    <property type="entry name" value="EGF-like_Ca-bd_dom"/>
</dbReference>
<dbReference type="FunFam" id="2.60.40.60:FF:000024">
    <property type="entry name" value="FAT atypical cadherin 3"/>
    <property type="match status" value="1"/>
</dbReference>
<reference evidence="21" key="2">
    <citation type="submission" date="2025-08" db="UniProtKB">
        <authorList>
            <consortium name="Ensembl"/>
        </authorList>
    </citation>
    <scope>IDENTIFICATION</scope>
</reference>
<dbReference type="GO" id="GO:0008013">
    <property type="term" value="F:beta-catenin binding"/>
    <property type="evidence" value="ECO:0007669"/>
    <property type="project" value="TreeGrafter"/>
</dbReference>
<dbReference type="Gene3D" id="2.60.120.200">
    <property type="match status" value="1"/>
</dbReference>
<dbReference type="SUPFAM" id="SSF49313">
    <property type="entry name" value="Cadherin-like"/>
    <property type="match status" value="32"/>
</dbReference>
<dbReference type="Gene3D" id="2.60.40.60">
    <property type="entry name" value="Cadherins"/>
    <property type="match status" value="32"/>
</dbReference>
<dbReference type="PROSITE" id="PS50268">
    <property type="entry name" value="CADHERIN_2"/>
    <property type="match status" value="32"/>
</dbReference>
<comment type="subcellular location">
    <subcellularLocation>
        <location evidence="1">Cell membrane</location>
        <topology evidence="1">Single-pass membrane protein</topology>
    </subcellularLocation>
</comment>
<dbReference type="GeneTree" id="ENSGT00940000158507"/>
<feature type="domain" description="EGF-like" evidence="19">
    <location>
        <begin position="4000"/>
        <end position="4037"/>
    </location>
</feature>
<dbReference type="Ensembl" id="ENSOMYT00000088239.2">
    <property type="protein sequence ID" value="ENSOMYP00000080972.2"/>
    <property type="gene ID" value="ENSOMYG00000037065.2"/>
</dbReference>
<dbReference type="InterPro" id="IPR039808">
    <property type="entry name" value="Cadherin"/>
</dbReference>
<evidence type="ECO:0000256" key="9">
    <source>
        <dbReference type="ARBA" id="ARBA00022989"/>
    </source>
</evidence>
<dbReference type="FunFam" id="2.60.40.60:FF:000089">
    <property type="entry name" value="FAT atypical cadherin 1"/>
    <property type="match status" value="1"/>
</dbReference>
<evidence type="ECO:0000256" key="6">
    <source>
        <dbReference type="ARBA" id="ARBA00022737"/>
    </source>
</evidence>
<feature type="domain" description="Cadherin" evidence="20">
    <location>
        <begin position="2814"/>
        <end position="2921"/>
    </location>
</feature>
<evidence type="ECO:0000256" key="10">
    <source>
        <dbReference type="ARBA" id="ARBA00023136"/>
    </source>
</evidence>
<evidence type="ECO:0000259" key="18">
    <source>
        <dbReference type="PROSITE" id="PS50025"/>
    </source>
</evidence>
<evidence type="ECO:0000256" key="16">
    <source>
        <dbReference type="SAM" id="Phobius"/>
    </source>
</evidence>
<evidence type="ECO:0000256" key="17">
    <source>
        <dbReference type="SAM" id="SignalP"/>
    </source>
</evidence>
<dbReference type="InterPro" id="IPR020894">
    <property type="entry name" value="Cadherin_CS"/>
</dbReference>
<feature type="domain" description="Cadherin" evidence="20">
    <location>
        <begin position="1048"/>
        <end position="1152"/>
    </location>
</feature>
<proteinExistence type="predicted"/>
<keyword evidence="3 14" id="KW-0245">EGF-like domain</keyword>
<dbReference type="GO" id="GO:0016477">
    <property type="term" value="P:cell migration"/>
    <property type="evidence" value="ECO:0007669"/>
    <property type="project" value="TreeGrafter"/>
</dbReference>
<dbReference type="PROSITE" id="PS00022">
    <property type="entry name" value="EGF_1"/>
    <property type="match status" value="2"/>
</dbReference>
<dbReference type="GO" id="GO:0016342">
    <property type="term" value="C:catenin complex"/>
    <property type="evidence" value="ECO:0007669"/>
    <property type="project" value="TreeGrafter"/>
</dbReference>
<keyword evidence="9 16" id="KW-1133">Transmembrane helix</keyword>
<dbReference type="InterPro" id="IPR015919">
    <property type="entry name" value="Cadherin-like_sf"/>
</dbReference>
<feature type="domain" description="Cadherin" evidence="20">
    <location>
        <begin position="2601"/>
        <end position="2707"/>
    </location>
</feature>
<dbReference type="FunFam" id="2.60.40.60:FF:000053">
    <property type="entry name" value="FAT atypical cadherin 3"/>
    <property type="match status" value="1"/>
</dbReference>
<name>A0A8C7T9U6_ONCMY</name>
<dbReference type="FunFam" id="2.60.40.60:FF:000039">
    <property type="entry name" value="FAT atypical cadherin 3"/>
    <property type="match status" value="1"/>
</dbReference>
<dbReference type="Pfam" id="PF00028">
    <property type="entry name" value="Cadherin"/>
    <property type="match status" value="27"/>
</dbReference>
<evidence type="ECO:0000256" key="11">
    <source>
        <dbReference type="ARBA" id="ARBA00023157"/>
    </source>
</evidence>
<dbReference type="GO" id="GO:0007163">
    <property type="term" value="P:establishment or maintenance of cell polarity"/>
    <property type="evidence" value="ECO:0007669"/>
    <property type="project" value="UniProtKB-ARBA"/>
</dbReference>
<feature type="domain" description="Cadherin" evidence="20">
    <location>
        <begin position="2922"/>
        <end position="3026"/>
    </location>
</feature>
<dbReference type="GO" id="GO:0031175">
    <property type="term" value="P:neuron projection development"/>
    <property type="evidence" value="ECO:0007669"/>
    <property type="project" value="TreeGrafter"/>
</dbReference>
<dbReference type="FunFam" id="2.60.40.60:FF:000037">
    <property type="entry name" value="FAT atypical cadherin 1"/>
    <property type="match status" value="1"/>
</dbReference>
<feature type="transmembrane region" description="Helical" evidence="16">
    <location>
        <begin position="4111"/>
        <end position="4136"/>
    </location>
</feature>
<dbReference type="FunFam" id="2.60.40.60:FF:000064">
    <property type="entry name" value="FAT atypical cadherin 1"/>
    <property type="match status" value="1"/>
</dbReference>
<dbReference type="FunFam" id="2.60.40.60:FF:000041">
    <property type="entry name" value="FAT atypical cadherin 1"/>
    <property type="match status" value="1"/>
</dbReference>
<dbReference type="FunFam" id="2.60.40.60:FF:000065">
    <property type="entry name" value="FAT atypical cadherin 1"/>
    <property type="match status" value="1"/>
</dbReference>
<dbReference type="FunFam" id="2.60.40.60:FF:000276">
    <property type="entry name" value="FAT atypical cadherin 2"/>
    <property type="match status" value="2"/>
</dbReference>
<dbReference type="PROSITE" id="PS50026">
    <property type="entry name" value="EGF_3"/>
    <property type="match status" value="2"/>
</dbReference>
<evidence type="ECO:0000256" key="13">
    <source>
        <dbReference type="PROSITE-ProRule" id="PRU00043"/>
    </source>
</evidence>
<dbReference type="GO" id="GO:0045296">
    <property type="term" value="F:cadherin binding"/>
    <property type="evidence" value="ECO:0007669"/>
    <property type="project" value="TreeGrafter"/>
</dbReference>
<feature type="disulfide bond" evidence="14">
    <location>
        <begin position="4027"/>
        <end position="4036"/>
    </location>
</feature>
<feature type="domain" description="Cadherin" evidence="20">
    <location>
        <begin position="1464"/>
        <end position="1569"/>
    </location>
</feature>
<dbReference type="KEGG" id="omy:110504535"/>
<evidence type="ECO:0000313" key="21">
    <source>
        <dbReference type="Ensembl" id="ENSOMYP00000080972.2"/>
    </source>
</evidence>
<dbReference type="PROSITE" id="PS01186">
    <property type="entry name" value="EGF_2"/>
    <property type="match status" value="1"/>
</dbReference>
<evidence type="ECO:0000256" key="8">
    <source>
        <dbReference type="ARBA" id="ARBA00022889"/>
    </source>
</evidence>
<dbReference type="FunFam" id="2.60.40.60:FF:000058">
    <property type="entry name" value="FAT atypical cadherin 3"/>
    <property type="match status" value="1"/>
</dbReference>
<keyword evidence="6" id="KW-0677">Repeat</keyword>
<keyword evidence="11 14" id="KW-1015">Disulfide bond</keyword>
<dbReference type="PROSITE" id="PS00232">
    <property type="entry name" value="CADHERIN_1"/>
    <property type="match status" value="13"/>
</dbReference>
<dbReference type="FunFam" id="2.60.40.60:FF:000032">
    <property type="entry name" value="FAT atypical cadherin 1"/>
    <property type="match status" value="1"/>
</dbReference>
<feature type="disulfide bond" evidence="14">
    <location>
        <begin position="4065"/>
        <end position="4074"/>
    </location>
</feature>
<dbReference type="InterPro" id="IPR000742">
    <property type="entry name" value="EGF"/>
</dbReference>
<feature type="domain" description="Cadherin" evidence="20">
    <location>
        <begin position="3234"/>
        <end position="3337"/>
    </location>
</feature>
<dbReference type="FunFam" id="2.60.40.60:FF:000026">
    <property type="entry name" value="FAT atypical cadherin 1"/>
    <property type="match status" value="2"/>
</dbReference>
<evidence type="ECO:0000313" key="22">
    <source>
        <dbReference type="Proteomes" id="UP000694395"/>
    </source>
</evidence>
<feature type="domain" description="Cadherin" evidence="20">
    <location>
        <begin position="3443"/>
        <end position="3547"/>
    </location>
</feature>
<feature type="signal peptide" evidence="17">
    <location>
        <begin position="1"/>
        <end position="26"/>
    </location>
</feature>
<keyword evidence="2" id="KW-1003">Cell membrane</keyword>
<feature type="chain" id="PRO_5035420716" evidence="17">
    <location>
        <begin position="27"/>
        <end position="4428"/>
    </location>
</feature>
<sequence>MTVKMVKTDTSTLLLVVAVLLTLVASNEYHKIPTKWSLGKVLGKDSSPMRFTYHLYNATINENSAPRTAVESPIKMGIVVTDPFWDIKFKLVSGDDDGLFKAEEVRVGDFCILRIKTRSSNSASLNREVRDSYTLTIEATEITYDFQARTKVLVQVIDTNDLKPLFYPASYNVVIREDAPLKSSVVRVSATDADIGCNAEFYYSFMSRAHPFAVDPFTGVISLVKRLNHSRAETYDLTVLAEDRTKKISGVQKFGNVARVKVTIEKVSSTAPIIKPLPVVLAQKDEDEKITIDVHVESGVKQVESVSIVGGDPQRYFEMIPSSLQGNGFQVVSTKRMNWSQSPSGLNLSLQAKDKSSPPLVSPVSEIHIPPYKQSLFSFLEDTYILTLSEFSPPKTHVVRVSVNPAYLNVRFHIKSNSDSPKFKINPKTGIIVTSDSFDFEKKSRYEFDVIANHGEAETHIVVEITDENDNAPTFTKPSYQATLPENVPIGSSVLTVSAIDDDRERNGFVTYAIANSAPSPFTIDPISGVISTSEDLDYELMKRWYHLRVWASDSGSPFSHVSECAVTITMSNVNDNTPLFEQVGCNATIPVDLAVGEQIAELSAVDLDELQQLRYVIESGNDQKLFDIDAVSGVITLIRQIPTASIETELPSFRLRITATDGKHTSDPSVVTVTIGNQGTEATVSCQETGIFKQLTDKLIESIKPGLTFQDEESFSDIHIINRYSPKFNSGIPSTIDIREDFPLNSTILYFKATDNDTGFNSKLVYAISSGNEDGCFSIGIFSGELQLVCPLDQETKEFYILNVTVYDLGSPQTSAWKFLAVNLLDVNDNRPVFDQSRYVVHIPENTEVDTRIFQVHAIDLDSEDNGNILYSMLTLTDLFKINELTGEVKVSDRLDREAFPRHNLKIEARDQSKTDPQLFSMTDLVVVLEDINDNPPKFVPKIYNIKVPEDVPMGTVLLWVESYDLDLGSAGQVSYNLKNSENGAFFLDASTGSLTLEKELDFERRQSYNLTVRAVDHGLPRSLSSSCFIEVEVLDVNENLNKPVFSMFVYEASVMEDAPVGTSVFTLTAADRDLGRDGVVRYHIHDGSGLGVFMIDEETGVIRTAETLDREAVPHYWLSVYAKDLGTIPLVTWTDIFLEVLDINDNPPQMSQPVYFGSVLENMPKDKSVVQVTATDVDSSSEGKLTFQLLESQRMYFTINTKTGVISTLTSLDRELKSEHSVEVIVSDNGAPPLRSTSTVIIQVLDENDNRPQFNHKLFQVKLPEQHRGQGAEPQVEVCRMVAQDDDEGPNAEVTFSLQDNQNEKFEIHPDTGVVTARGDFTAGNYSILTIKAKDHGSPVRSSTVRLDVEWISKPTPTSDPLTFDEPHFTFAVMETDPVTHMVGIILTETQRLLWYDITGGDEEQDFDIERNTGSIVIARPLDAGKKSNYNLTVQVTDGHQVATTQAYIRVLDMNEHRPMFMKSIYEVSVPEDTSPWKDILHISAQDRDSNSKLIYSLHGSVHPDSLKIFHLDHKSGVLVMTEQLDREKRSVHTLIVMVRDQEIPVKRNFVKAVVYVEDCNDHSPAFLAAGYEGTITNLAAAGTEVLRVKALDKDTGSNAQIIYSLHSGNVDNTFDIDGELGSITIAKPLDSLPQEQFHLTVKATDQGFPQHSDLCSVSITVLLSDRTPPRFPSDEFFSEVSEASPLGTPVITVSAASPSAVHYSIKDGDPNGTFHINAESGVLSVQASLNFERCFSYKLKVRASTSAGASSDTVVYVYVIDENDNPPVFLQEKFHGQISESAHINSMVMGESNTPLVLRASDADRDSNSLLVFQILEPEAMKVFKIDPNMGTLSVISEVDFEETPEFHFSIQVRDSGEPSLYAAEPARVTIRVLDFNDCSPKFSRPVYESSIIFPLVREMEVVRVTAEDADSAVSYSITEGNLHNAFLIHPSTGAISVNNVSEFNSFYQLLVKASDGLYKDLATVKVNVTNITAGGHLQFEQGLYAATIVENTMSVNMLVVLRASGSYLNEPLIYSVLNPMGRFSIVPTSGVFETTGVPFDREEQDVYDIVVEVRDMRSPPRRAITHVNVYIVDVNDNPPRFLNLPHSMMISEDTDLGDVIFQVMASDSDLGENGSIMYLLEEDFDLFRIDPYVGDVSLQRPIDFEATNKYTLTVLATDEGSPSLTTSAELSITVRNRTNPIFQTLLYPLKVPENISPFTTILHVQARNPEGYRLIYNLEEENASKNFHIDFKTGVLSVTDLLDYESQTMHLLTVRATDSVTGSFSEAAVEIEVEDVNDNAPIFSKLTDTVDIPEGLPIGTSVLQISATDRDSGRNRDLTFHILGMGENETDFFKIDPQSGLIVTTQVLDYEKTKHFQLKIKAIDNGTNPLSSDAYVIVNVTDVNDNPPNFSKTHYQATLDEMAKCGHIVIKIQASDPDTRDLNNLQYKILSGNEGRYFAINESSGIISFSNVCKRNVDPFYNLTVAVSDGVFQNTAPVNIDMMNTNKHSPYFNKNIYEAELAENAEAGTRVIRLAAIDPDDGPYGSVDYTIINKLADEKFSIDKNGQIITSQPLDRENPSQRVIAIKVMAKDGGGKVAFCTVKIILTDENDNAPQFKATEYQVSIQSTVNKGSPVIQIVAYDADDGKNADVTYTVDEAEEVTEDIIEINPFTGIVSVKESLIGQENKIFNFKVKARDSGLPFFNSTVPVQVKVVPPEVPLPKFSEPLYTFSAAEDISMGTEIGTIKADSDMPVIYSLVNGNTVESNRDRVFALDKESGTLLVQKSIDHEKTKWYQIDVIAQGNHNGTDVASLVSVSIQVQDVNDNVPVFEANPYKAFLAENMPPGTTVIQVTANDPDQDTNGQVTYTLEAEPDDITDVFSIDSESGWITTLRETDCEMTQHYSFTVVATDHGGEVKLSSSVLVEVTVTDENDNPPRFKEDVYHGSVMENTRPGEVIMSLTTVDMDVTKENRQITCYITDGDPLGQFSIVQEGEEWRLVLKESLDREAKDNYSLKIRVTDGRFEAPATVEVHVLDINDNSPLCEQLLYTEVVMENSPSSMFILKVSASDPDIGTNGLVSYTLHGPNADKFHLDQKTGELFTLAQLDREKVREYDLVVKVTDGGGRSCQADILLLIQDMNDNPPKFSNNHYEVTVFDNTTIRTPIAVIYAKDPDTGINSEVKYSLLEDNSGHFSLEEFSGILRLERSLAENTRSTFELKVKATDRGLPRQLYSVATVTVHVVDLSDYQPVFLSQEYSAQIPESTLVGSEVISVSALTRDGTETEPIVYSIVSGNEGGRFYLHPATGVLAVNGSLDFERCREYYLSLEGTRGKSTLSDITMVIINITDVNDNTPVFGQRDYSADVSEDLSPGDVVMQVTAIDLDGPLNNLIHYSISSGDPQGQFSIDPRSGEIIVRATLDREEITHYSLTVQAADEGDPPLSTAVQVTLTVSDVNDNPPVFSQIKHNLVLQEGEAIGSSILQLVVTDRDTPQNGPPFTFHIASGNEDRRFHVDQGGLLSISVPLKKKTKPQHLLKIQVTDSGHPPLSSICVVKINVTEQSKYPPSVMPLEVFITTTGDTFSNRVIGKLHASDQDLHDILNYKLISESPDGGDLGLSSDPSGGLSRFSVDLVDGKIWADEDLKPGLYSLNVSVSDGKFSVWAGVKVHVWKPTQQALDAGLTLQLAGLSPEEFLGDLWRGLQRSLSTALGITRQDLHLVSLQQQPNSLVLEVLLLWRPHGGIVEPLPTNRLAGIIADIEDSLGLSVLRVHHNGCLGTECPPRGCRNSVQMRGERLSHYATARAGFITPQHTWESVCPCNESAVSFDGTGYLKYLYQTEEEEEESQNFRLSLRIKTFQQQGVVMNTNATNWGSLKLLGGELRFMYLCGNTLPGSLRIHTAPVVSDGRWHHVLLEVNGTILRLTLDHIHSSQVVLSEPCHLMQPHGALILAGPPGPGSSPTTTTTTSTETQARAQTQAHGLVGCLEAMELNGEPIRTEENKEWNGPGRRRVFGVYQCCVNQVRINSCDSNPCLNAGTCEEESNGGFRCSCPVPFYGPRCELDNNPCASQPCAHGGVCVPKSQGYICNCQLNMAGIRCQSLIDGCSPNPCLEGYNCTFSGGSIHCDPLPQVYAGLGYIEIVEICASLMGVFFLVGVFVCVRKRYVQQKKKPVCVQDSNGYFQPSLAKSMMADTPKVSPIEMNMLMGSGNDLDNIHSPFRSLRLHNQMDLGLGSQVSLRAGKQKPQGPVVCSVAPNLPPTPSSISDNESIRKHHWDQDYEVYPADPDYYGRPNPAVQEYPQVQEFPQFDIVEDTYGSVTASIDSRRNSRFGGFPFPLERSDRRAPLPPCYSNQNLDDFLGPDGLPLPSSQCPNEYTAISYYPTQHAQSMDNVSSGYRRLSMRLSVAMPSYAECNSPPPPPTTQQARHAGRNSRCYNGSDMVESDYGSCEEVMF</sequence>
<dbReference type="FunFam" id="2.60.40.60:FF:000059">
    <property type="entry name" value="FAT atypical cadherin 3"/>
    <property type="match status" value="1"/>
</dbReference>
<dbReference type="FunFam" id="2.60.40.60:FF:000084">
    <property type="entry name" value="FAT atypical cadherin 3"/>
    <property type="match status" value="1"/>
</dbReference>
<dbReference type="GO" id="GO:0007156">
    <property type="term" value="P:homophilic cell adhesion via plasma membrane adhesion molecules"/>
    <property type="evidence" value="ECO:0007669"/>
    <property type="project" value="InterPro"/>
</dbReference>
<dbReference type="CDD" id="cd11304">
    <property type="entry name" value="Cadherin_repeat"/>
    <property type="match status" value="31"/>
</dbReference>
<dbReference type="FunFam" id="2.60.40.60:FF:000116">
    <property type="entry name" value="Dachsous cadherin-related 2"/>
    <property type="match status" value="1"/>
</dbReference>
<feature type="domain" description="Cadherin" evidence="20">
    <location>
        <begin position="52"/>
        <end position="166"/>
    </location>
</feature>
<feature type="domain" description="Cadherin" evidence="20">
    <location>
        <begin position="1570"/>
        <end position="1674"/>
    </location>
</feature>
<feature type="domain" description="Cadherin" evidence="20">
    <location>
        <begin position="1398"/>
        <end position="1463"/>
    </location>
</feature>
<feature type="domain" description="Cadherin" evidence="20">
    <location>
        <begin position="2497"/>
        <end position="2600"/>
    </location>
</feature>
<dbReference type="FunFam" id="2.60.40.60:FF:000080">
    <property type="entry name" value="FAT atypical cadherin 1"/>
    <property type="match status" value="1"/>
</dbReference>
<feature type="domain" description="Cadherin" evidence="20">
    <location>
        <begin position="2395"/>
        <end position="2496"/>
    </location>
</feature>
<feature type="domain" description="Cadherin" evidence="20">
    <location>
        <begin position="582"/>
        <end position="693"/>
    </location>
</feature>
<feature type="domain" description="Cadherin" evidence="20">
    <location>
        <begin position="380"/>
        <end position="475"/>
    </location>
</feature>
<feature type="domain" description="Cadherin" evidence="20">
    <location>
        <begin position="3338"/>
        <end position="3442"/>
    </location>
</feature>
<reference evidence="21" key="3">
    <citation type="submission" date="2025-09" db="UniProtKB">
        <authorList>
            <consortium name="Ensembl"/>
        </authorList>
    </citation>
    <scope>IDENTIFICATION</scope>
</reference>
<protein>
    <submittedName>
        <fullName evidence="21">FAT atypical cadherin 2</fullName>
    </submittedName>
</protein>
<dbReference type="FunFam" id="2.60.40.60:FF:000020">
    <property type="entry name" value="Dachsous cadherin-related 1b"/>
    <property type="match status" value="1"/>
</dbReference>
<feature type="domain" description="Cadherin" evidence="20">
    <location>
        <begin position="167"/>
        <end position="274"/>
    </location>
</feature>
<comment type="caution">
    <text evidence="14">Lacks conserved residue(s) required for the propagation of feature annotation.</text>
</comment>
<evidence type="ECO:0000256" key="5">
    <source>
        <dbReference type="ARBA" id="ARBA00022729"/>
    </source>
</evidence>
<dbReference type="FunFam" id="2.60.40.60:FF:000061">
    <property type="entry name" value="FAT atypical cadherin 3"/>
    <property type="match status" value="1"/>
</dbReference>
<dbReference type="FunFam" id="2.60.40.60:FF:000194">
    <property type="entry name" value="FAT atypical cadherin 2"/>
    <property type="match status" value="1"/>
</dbReference>